<evidence type="ECO:0000259" key="7">
    <source>
        <dbReference type="PROSITE" id="PS50048"/>
    </source>
</evidence>
<proteinExistence type="predicted"/>
<dbReference type="SMART" id="SM00066">
    <property type="entry name" value="GAL4"/>
    <property type="match status" value="1"/>
</dbReference>
<evidence type="ECO:0000256" key="6">
    <source>
        <dbReference type="SAM" id="MobiDB-lite"/>
    </source>
</evidence>
<dbReference type="PROSITE" id="PS50048">
    <property type="entry name" value="ZN2_CY6_FUNGAL_2"/>
    <property type="match status" value="1"/>
</dbReference>
<evidence type="ECO:0000256" key="1">
    <source>
        <dbReference type="ARBA" id="ARBA00004123"/>
    </source>
</evidence>
<keyword evidence="5" id="KW-0539">Nucleus</keyword>
<comment type="caution">
    <text evidence="8">The sequence shown here is derived from an EMBL/GenBank/DDBJ whole genome shotgun (WGS) entry which is preliminary data.</text>
</comment>
<dbReference type="GO" id="GO:0005634">
    <property type="term" value="C:nucleus"/>
    <property type="evidence" value="ECO:0007669"/>
    <property type="project" value="UniProtKB-SubCell"/>
</dbReference>
<evidence type="ECO:0000313" key="9">
    <source>
        <dbReference type="Proteomes" id="UP000801864"/>
    </source>
</evidence>
<dbReference type="InterPro" id="IPR051711">
    <property type="entry name" value="Stress_Response_Reg"/>
</dbReference>
<accession>A0A9P5CCJ8</accession>
<dbReference type="PANTHER" id="PTHR47540">
    <property type="entry name" value="THIAMINE REPRESSIBLE GENES REGULATORY PROTEIN THI5"/>
    <property type="match status" value="1"/>
</dbReference>
<dbReference type="SUPFAM" id="SSF57701">
    <property type="entry name" value="Zn2/Cys6 DNA-binding domain"/>
    <property type="match status" value="1"/>
</dbReference>
<reference evidence="8 9" key="1">
    <citation type="submission" date="2018-06" db="EMBL/GenBank/DDBJ databases">
        <title>Genome analysis of cellulolytic fungus Trichoderma lentiforme CFAM-422.</title>
        <authorList>
            <person name="Steindorff A.S."/>
            <person name="Formighieri E.F."/>
            <person name="Midorikawa G.E.O."/>
            <person name="Tamietti M.S."/>
            <person name="Ramos E.Z."/>
            <person name="Silva A.S."/>
            <person name="Bon E.P.S."/>
            <person name="Mendes T.D."/>
            <person name="Damaso M.C.T."/>
            <person name="Favaro L.C.L."/>
        </authorList>
    </citation>
    <scope>NUCLEOTIDE SEQUENCE [LARGE SCALE GENOMIC DNA]</scope>
    <source>
        <strain evidence="8 9">CFAM-422</strain>
    </source>
</reference>
<organism evidence="8 9">
    <name type="scientific">Trichoderma lentiforme</name>
    <dbReference type="NCBI Taxonomy" id="1567552"/>
    <lineage>
        <taxon>Eukaryota</taxon>
        <taxon>Fungi</taxon>
        <taxon>Dikarya</taxon>
        <taxon>Ascomycota</taxon>
        <taxon>Pezizomycotina</taxon>
        <taxon>Sordariomycetes</taxon>
        <taxon>Hypocreomycetidae</taxon>
        <taxon>Hypocreales</taxon>
        <taxon>Hypocreaceae</taxon>
        <taxon>Trichoderma</taxon>
    </lineage>
</organism>
<dbReference type="Gene3D" id="4.10.240.10">
    <property type="entry name" value="Zn(2)-C6 fungal-type DNA-binding domain"/>
    <property type="match status" value="1"/>
</dbReference>
<dbReference type="PROSITE" id="PS00463">
    <property type="entry name" value="ZN2_CY6_FUNGAL_1"/>
    <property type="match status" value="1"/>
</dbReference>
<dbReference type="InterPro" id="IPR001138">
    <property type="entry name" value="Zn2Cys6_DnaBD"/>
</dbReference>
<dbReference type="GO" id="GO:0000981">
    <property type="term" value="F:DNA-binding transcription factor activity, RNA polymerase II-specific"/>
    <property type="evidence" value="ECO:0007669"/>
    <property type="project" value="InterPro"/>
</dbReference>
<keyword evidence="4" id="KW-0804">Transcription</keyword>
<comment type="subcellular location">
    <subcellularLocation>
        <location evidence="1">Nucleus</location>
    </subcellularLocation>
</comment>
<feature type="region of interest" description="Disordered" evidence="6">
    <location>
        <begin position="69"/>
        <end position="98"/>
    </location>
</feature>
<dbReference type="PANTHER" id="PTHR47540:SF2">
    <property type="entry name" value="ZN(II)2CYS6 TRANSCRIPTION FACTOR (EUROFUNG)"/>
    <property type="match status" value="1"/>
</dbReference>
<dbReference type="CDD" id="cd00067">
    <property type="entry name" value="GAL4"/>
    <property type="match status" value="1"/>
</dbReference>
<feature type="domain" description="Zn(2)-C6 fungal-type" evidence="7">
    <location>
        <begin position="37"/>
        <end position="67"/>
    </location>
</feature>
<dbReference type="GO" id="GO:0045944">
    <property type="term" value="P:positive regulation of transcription by RNA polymerase II"/>
    <property type="evidence" value="ECO:0007669"/>
    <property type="project" value="TreeGrafter"/>
</dbReference>
<keyword evidence="9" id="KW-1185">Reference proteome</keyword>
<protein>
    <recommendedName>
        <fullName evidence="7">Zn(2)-C6 fungal-type domain-containing protein</fullName>
    </recommendedName>
</protein>
<dbReference type="GO" id="GO:0043565">
    <property type="term" value="F:sequence-specific DNA binding"/>
    <property type="evidence" value="ECO:0007669"/>
    <property type="project" value="TreeGrafter"/>
</dbReference>
<sequence length="214" mass="23837">MFGSLFNTKQNATLTFVENADLESALSRTKRPKVHISCEYCRIRKIKCSGDSSGCTRCVATGAKCRYAPRESRKRKPTARKEAIQTVQPPDEGMWDSSKPQDVIVNYEMGDETNGASWNSGEITESKNGDGRIVTDNVFVDVNPEQLQTKPSCSNWNEFTDNTRWLSGIDFATPPSSLPLFGDHDDISHIQQGDIQELLNLLLPDETCSSNRGK</sequence>
<dbReference type="Pfam" id="PF00172">
    <property type="entry name" value="Zn_clus"/>
    <property type="match status" value="1"/>
</dbReference>
<dbReference type="InterPro" id="IPR036864">
    <property type="entry name" value="Zn2-C6_fun-type_DNA-bd_sf"/>
</dbReference>
<name>A0A9P5CCJ8_9HYPO</name>
<evidence type="ECO:0000256" key="2">
    <source>
        <dbReference type="ARBA" id="ARBA00023015"/>
    </source>
</evidence>
<dbReference type="GO" id="GO:0008270">
    <property type="term" value="F:zinc ion binding"/>
    <property type="evidence" value="ECO:0007669"/>
    <property type="project" value="InterPro"/>
</dbReference>
<evidence type="ECO:0000256" key="4">
    <source>
        <dbReference type="ARBA" id="ARBA00023163"/>
    </source>
</evidence>
<gene>
    <name evidence="8" type="ORF">CFAM422_007026</name>
</gene>
<keyword evidence="2" id="KW-0805">Transcription regulation</keyword>
<dbReference type="AlphaFoldDB" id="A0A9P5CCJ8"/>
<dbReference type="Proteomes" id="UP000801864">
    <property type="component" value="Unassembled WGS sequence"/>
</dbReference>
<keyword evidence="3" id="KW-0238">DNA-binding</keyword>
<evidence type="ECO:0000256" key="5">
    <source>
        <dbReference type="ARBA" id="ARBA00023242"/>
    </source>
</evidence>
<evidence type="ECO:0000313" key="8">
    <source>
        <dbReference type="EMBL" id="KAF3069308.1"/>
    </source>
</evidence>
<evidence type="ECO:0000256" key="3">
    <source>
        <dbReference type="ARBA" id="ARBA00023125"/>
    </source>
</evidence>
<dbReference type="EMBL" id="QLNT01000012">
    <property type="protein sequence ID" value="KAF3069308.1"/>
    <property type="molecule type" value="Genomic_DNA"/>
</dbReference>